<evidence type="ECO:0000313" key="3">
    <source>
        <dbReference type="Proteomes" id="UP000199700"/>
    </source>
</evidence>
<dbReference type="SUPFAM" id="SSF50104">
    <property type="entry name" value="Translation proteins SH3-like domain"/>
    <property type="match status" value="1"/>
</dbReference>
<dbReference type="AlphaFoldDB" id="A0A1H1UUC0"/>
<feature type="region of interest" description="Disordered" evidence="1">
    <location>
        <begin position="1"/>
        <end position="22"/>
    </location>
</feature>
<proteinExistence type="predicted"/>
<dbReference type="RefSeq" id="WP_172802599.1">
    <property type="nucleotide sequence ID" value="NZ_JAKDJU010000067.1"/>
</dbReference>
<protein>
    <recommendedName>
        <fullName evidence="4">KOW motif-containing protein</fullName>
    </recommendedName>
</protein>
<evidence type="ECO:0000256" key="1">
    <source>
        <dbReference type="SAM" id="MobiDB-lite"/>
    </source>
</evidence>
<gene>
    <name evidence="2" type="ORF">SAMN04489751_2793</name>
</gene>
<dbReference type="Gene3D" id="2.30.30.30">
    <property type="match status" value="1"/>
</dbReference>
<dbReference type="STRING" id="629680.SAMN04489751_2793"/>
<evidence type="ECO:0000313" key="2">
    <source>
        <dbReference type="EMBL" id="SDS76063.1"/>
    </source>
</evidence>
<organism evidence="2 3">
    <name type="scientific">Brevibacterium sandarakinum</name>
    <dbReference type="NCBI Taxonomy" id="629680"/>
    <lineage>
        <taxon>Bacteria</taxon>
        <taxon>Bacillati</taxon>
        <taxon>Actinomycetota</taxon>
        <taxon>Actinomycetes</taxon>
        <taxon>Micrococcales</taxon>
        <taxon>Brevibacteriaceae</taxon>
        <taxon>Brevibacterium</taxon>
    </lineage>
</organism>
<reference evidence="2" key="1">
    <citation type="submission" date="2016-10" db="EMBL/GenBank/DDBJ databases">
        <authorList>
            <person name="Varghese N."/>
            <person name="Submissions S."/>
        </authorList>
    </citation>
    <scope>NUCLEOTIDE SEQUENCE [LARGE SCALE GENOMIC DNA]</scope>
    <source>
        <strain evidence="2">DSM 22082</strain>
    </source>
</reference>
<sequence length="56" mass="6274">MAEFNTGDTVTITGEPMNGSTGKIEVFDEERGKYLVRVNDLAQHYYSADELEPYNG</sequence>
<dbReference type="InterPro" id="IPR008991">
    <property type="entry name" value="Translation_prot_SH3-like_sf"/>
</dbReference>
<dbReference type="InterPro" id="IPR014722">
    <property type="entry name" value="Rib_uL2_dom2"/>
</dbReference>
<dbReference type="EMBL" id="LT629739">
    <property type="protein sequence ID" value="SDS76063.1"/>
    <property type="molecule type" value="Genomic_DNA"/>
</dbReference>
<keyword evidence="3" id="KW-1185">Reference proteome</keyword>
<name>A0A1H1UUC0_BRESA</name>
<feature type="compositionally biased region" description="Polar residues" evidence="1">
    <location>
        <begin position="1"/>
        <end position="12"/>
    </location>
</feature>
<evidence type="ECO:0008006" key="4">
    <source>
        <dbReference type="Google" id="ProtNLM"/>
    </source>
</evidence>
<dbReference type="Proteomes" id="UP000199700">
    <property type="component" value="Chromosome"/>
</dbReference>
<accession>A0A1H1UUC0</accession>